<feature type="compositionally biased region" description="Polar residues" evidence="1">
    <location>
        <begin position="50"/>
        <end position="67"/>
    </location>
</feature>
<dbReference type="AlphaFoldDB" id="A0A8I2ZBU6"/>
<gene>
    <name evidence="2" type="ORF">HYQ45_013382</name>
</gene>
<name>A0A8I2ZBU6_VERLO</name>
<comment type="caution">
    <text evidence="2">The sequence shown here is derived from an EMBL/GenBank/DDBJ whole genome shotgun (WGS) entry which is preliminary data.</text>
</comment>
<feature type="region of interest" description="Disordered" evidence="1">
    <location>
        <begin position="1"/>
        <end position="89"/>
    </location>
</feature>
<proteinExistence type="predicted"/>
<dbReference type="EMBL" id="JAEMWZ010000320">
    <property type="protein sequence ID" value="KAG7125113.1"/>
    <property type="molecule type" value="Genomic_DNA"/>
</dbReference>
<evidence type="ECO:0000256" key="1">
    <source>
        <dbReference type="SAM" id="MobiDB-lite"/>
    </source>
</evidence>
<organism evidence="2 3">
    <name type="scientific">Verticillium longisporum</name>
    <name type="common">Verticillium dahliae var. longisporum</name>
    <dbReference type="NCBI Taxonomy" id="100787"/>
    <lineage>
        <taxon>Eukaryota</taxon>
        <taxon>Fungi</taxon>
        <taxon>Dikarya</taxon>
        <taxon>Ascomycota</taxon>
        <taxon>Pezizomycotina</taxon>
        <taxon>Sordariomycetes</taxon>
        <taxon>Hypocreomycetidae</taxon>
        <taxon>Glomerellales</taxon>
        <taxon>Plectosphaerellaceae</taxon>
        <taxon>Verticillium</taxon>
    </lineage>
</organism>
<sequence>MTLPRPRGQDSNNALITCPPSKGRSKPPTPLRSLHNPSFALRFARRSLSPKASSKANPAGQGRSSKQGAAAARRESHVQNGRTKKTKCP</sequence>
<reference evidence="2" key="1">
    <citation type="journal article" date="2021" name="Mol. Plant Pathol.">
        <title>A 20-kb lineage-specific genomic region tames virulence in pathogenic amphidiploid Verticillium longisporum.</title>
        <authorList>
            <person name="Harting R."/>
            <person name="Starke J."/>
            <person name="Kusch H."/>
            <person name="Poggeler S."/>
            <person name="Maurus I."/>
            <person name="Schluter R."/>
            <person name="Landesfeind M."/>
            <person name="Bulla I."/>
            <person name="Nowrousian M."/>
            <person name="de Jonge R."/>
            <person name="Stahlhut G."/>
            <person name="Hoff K.J."/>
            <person name="Asshauer K.P."/>
            <person name="Thurmer A."/>
            <person name="Stanke M."/>
            <person name="Daniel R."/>
            <person name="Morgenstern B."/>
            <person name="Thomma B.P.H.J."/>
            <person name="Kronstad J.W."/>
            <person name="Braus-Stromeyer S.A."/>
            <person name="Braus G.H."/>
        </authorList>
    </citation>
    <scope>NUCLEOTIDE SEQUENCE</scope>
    <source>
        <strain evidence="2">Vl32</strain>
    </source>
</reference>
<evidence type="ECO:0000313" key="3">
    <source>
        <dbReference type="Proteomes" id="UP000689129"/>
    </source>
</evidence>
<protein>
    <submittedName>
        <fullName evidence="2">Uncharacterized protein</fullName>
    </submittedName>
</protein>
<evidence type="ECO:0000313" key="2">
    <source>
        <dbReference type="EMBL" id="KAG7125113.1"/>
    </source>
</evidence>
<accession>A0A8I2ZBU6</accession>
<dbReference type="Proteomes" id="UP000689129">
    <property type="component" value="Unassembled WGS sequence"/>
</dbReference>